<dbReference type="GeneID" id="36518010"/>
<evidence type="ECO:0000313" key="2">
    <source>
        <dbReference type="EMBL" id="PRT56642.1"/>
    </source>
</evidence>
<evidence type="ECO:0000313" key="3">
    <source>
        <dbReference type="Proteomes" id="UP000238350"/>
    </source>
</evidence>
<proteinExistence type="predicted"/>
<accession>A0A2T0FNS4</accession>
<sequence length="352" mass="39153">MELMWARAPELPAYENGPVKVPASEEYVPAISIEGLPRKVRYGDFVTGTAVISPRARLTNQPIQVELLCAERLLRPRLGFADEYNRYYVASKTMIPNTTEMQADARYKFAFSLPVPMPLESKCENCDGFDFLIPPSQGGGRKPDKTAMKYSVIWFVKVSLVNRLEYTLRDIEIIANTQLPFEGHYAKKIEASQRLVEGLLKKHSLGILSAEAKPVLVNSCERRTCSVNISLSYFPTKAQGLRKTVKAFTVSYSLSQVVESRSLDGFCAAGTSVEPFKNQSVLAHAKVLSHTQWDDNAAILSFNVDLPDNLVLSYSTCLCTSSYGLRATIKHAHGSLSIDIPLWLSFAPPSYE</sequence>
<dbReference type="AlphaFoldDB" id="A0A2T0FNS4"/>
<reference evidence="2 3" key="1">
    <citation type="submission" date="2017-04" db="EMBL/GenBank/DDBJ databases">
        <title>Genome sequencing of [Candida] sorbophila.</title>
        <authorList>
            <person name="Ahn J.O."/>
        </authorList>
    </citation>
    <scope>NUCLEOTIDE SEQUENCE [LARGE SCALE GENOMIC DNA]</scope>
    <source>
        <strain evidence="2 3">DS02</strain>
    </source>
</reference>
<protein>
    <recommendedName>
        <fullName evidence="1">Bul1 C-terminal domain-containing protein</fullName>
    </recommendedName>
</protein>
<organism evidence="2 3">
    <name type="scientific">Wickerhamiella sorbophila</name>
    <dbReference type="NCBI Taxonomy" id="45607"/>
    <lineage>
        <taxon>Eukaryota</taxon>
        <taxon>Fungi</taxon>
        <taxon>Dikarya</taxon>
        <taxon>Ascomycota</taxon>
        <taxon>Saccharomycotina</taxon>
        <taxon>Dipodascomycetes</taxon>
        <taxon>Dipodascales</taxon>
        <taxon>Trichomonascaceae</taxon>
        <taxon>Wickerhamiella</taxon>
    </lineage>
</organism>
<dbReference type="Proteomes" id="UP000238350">
    <property type="component" value="Unassembled WGS sequence"/>
</dbReference>
<dbReference type="EMBL" id="NDIQ01000022">
    <property type="protein sequence ID" value="PRT56642.1"/>
    <property type="molecule type" value="Genomic_DNA"/>
</dbReference>
<comment type="caution">
    <text evidence="2">The sequence shown here is derived from an EMBL/GenBank/DDBJ whole genome shotgun (WGS) entry which is preliminary data.</text>
</comment>
<feature type="domain" description="Bul1 C-terminal" evidence="1">
    <location>
        <begin position="271"/>
        <end position="342"/>
    </location>
</feature>
<evidence type="ECO:0000259" key="1">
    <source>
        <dbReference type="Pfam" id="PF04426"/>
    </source>
</evidence>
<keyword evidence="3" id="KW-1185">Reference proteome</keyword>
<dbReference type="InterPro" id="IPR022794">
    <property type="entry name" value="Bul1_C"/>
</dbReference>
<name>A0A2T0FNS4_9ASCO</name>
<dbReference type="RefSeq" id="XP_024666587.1">
    <property type="nucleotide sequence ID" value="XM_024810819.1"/>
</dbReference>
<dbReference type="Pfam" id="PF04426">
    <property type="entry name" value="Bul1_C"/>
    <property type="match status" value="1"/>
</dbReference>
<gene>
    <name evidence="2" type="ORF">B9G98_04262</name>
</gene>